<protein>
    <submittedName>
        <fullName evidence="1">Uncharacterized protein</fullName>
    </submittedName>
</protein>
<sequence>MGAAAPPTDSEPPCRERRRRCSRAPAPCRACSWLTTVASCWGRER</sequence>
<organism evidence="1">
    <name type="scientific">Arundo donax</name>
    <name type="common">Giant reed</name>
    <name type="synonym">Donax arundinaceus</name>
    <dbReference type="NCBI Taxonomy" id="35708"/>
    <lineage>
        <taxon>Eukaryota</taxon>
        <taxon>Viridiplantae</taxon>
        <taxon>Streptophyta</taxon>
        <taxon>Embryophyta</taxon>
        <taxon>Tracheophyta</taxon>
        <taxon>Spermatophyta</taxon>
        <taxon>Magnoliopsida</taxon>
        <taxon>Liliopsida</taxon>
        <taxon>Poales</taxon>
        <taxon>Poaceae</taxon>
        <taxon>PACMAD clade</taxon>
        <taxon>Arundinoideae</taxon>
        <taxon>Arundineae</taxon>
        <taxon>Arundo</taxon>
    </lineage>
</organism>
<evidence type="ECO:0000313" key="1">
    <source>
        <dbReference type="EMBL" id="JAD45865.1"/>
    </source>
</evidence>
<reference evidence="1" key="2">
    <citation type="journal article" date="2015" name="Data Brief">
        <title>Shoot transcriptome of the giant reed, Arundo donax.</title>
        <authorList>
            <person name="Barrero R.A."/>
            <person name="Guerrero F.D."/>
            <person name="Moolhuijzen P."/>
            <person name="Goolsby J.A."/>
            <person name="Tidwell J."/>
            <person name="Bellgard S.E."/>
            <person name="Bellgard M.I."/>
        </authorList>
    </citation>
    <scope>NUCLEOTIDE SEQUENCE</scope>
    <source>
        <tissue evidence="1">Shoot tissue taken approximately 20 cm above the soil surface</tissue>
    </source>
</reference>
<dbReference type="EMBL" id="GBRH01252030">
    <property type="protein sequence ID" value="JAD45865.1"/>
    <property type="molecule type" value="Transcribed_RNA"/>
</dbReference>
<reference evidence="1" key="1">
    <citation type="submission" date="2014-09" db="EMBL/GenBank/DDBJ databases">
        <authorList>
            <person name="Magalhaes I.L.F."/>
            <person name="Oliveira U."/>
            <person name="Santos F.R."/>
            <person name="Vidigal T.H.D.A."/>
            <person name="Brescovit A.D."/>
            <person name="Santos A.J."/>
        </authorList>
    </citation>
    <scope>NUCLEOTIDE SEQUENCE</scope>
    <source>
        <tissue evidence="1">Shoot tissue taken approximately 20 cm above the soil surface</tissue>
    </source>
</reference>
<name>A0A0A9AA40_ARUDO</name>
<dbReference type="AlphaFoldDB" id="A0A0A9AA40"/>
<accession>A0A0A9AA40</accession>
<proteinExistence type="predicted"/>